<dbReference type="Proteomes" id="UP001143486">
    <property type="component" value="Unassembled WGS sequence"/>
</dbReference>
<gene>
    <name evidence="1" type="ORF">GCM10017621_30160</name>
</gene>
<dbReference type="EMBL" id="BSFE01000011">
    <property type="protein sequence ID" value="GLK53508.1"/>
    <property type="molecule type" value="Genomic_DNA"/>
</dbReference>
<proteinExistence type="predicted"/>
<keyword evidence="2" id="KW-1185">Reference proteome</keyword>
<evidence type="ECO:0008006" key="3">
    <source>
        <dbReference type="Google" id="ProtNLM"/>
    </source>
</evidence>
<dbReference type="AlphaFoldDB" id="A0A9W6IND1"/>
<evidence type="ECO:0000313" key="2">
    <source>
        <dbReference type="Proteomes" id="UP001143486"/>
    </source>
</evidence>
<sequence length="128" mass="14263">MTQNSDDADRTHIRVRVSNDHLESIRQRVAAGEYRSRTDLIDSALSMLFEQRPLSLTSGSSEELDALSHNQSISLFISLILVSRVMTEGERDHICSIAEAGAESGFPLAKTFIEMMQLDRPLEARAAE</sequence>
<accession>A0A9W6IND1</accession>
<reference evidence="1" key="1">
    <citation type="journal article" date="2014" name="Int. J. Syst. Evol. Microbiol.">
        <title>Complete genome sequence of Corynebacterium casei LMG S-19264T (=DSM 44701T), isolated from a smear-ripened cheese.</title>
        <authorList>
            <consortium name="US DOE Joint Genome Institute (JGI-PGF)"/>
            <person name="Walter F."/>
            <person name="Albersmeier A."/>
            <person name="Kalinowski J."/>
            <person name="Ruckert C."/>
        </authorList>
    </citation>
    <scope>NUCLEOTIDE SEQUENCE</scope>
    <source>
        <strain evidence="1">VKM B-1513</strain>
    </source>
</reference>
<organism evidence="1 2">
    <name type="scientific">Maricaulis virginensis</name>
    <dbReference type="NCBI Taxonomy" id="144022"/>
    <lineage>
        <taxon>Bacteria</taxon>
        <taxon>Pseudomonadati</taxon>
        <taxon>Pseudomonadota</taxon>
        <taxon>Alphaproteobacteria</taxon>
        <taxon>Maricaulales</taxon>
        <taxon>Maricaulaceae</taxon>
        <taxon>Maricaulis</taxon>
    </lineage>
</organism>
<comment type="caution">
    <text evidence="1">The sequence shown here is derived from an EMBL/GenBank/DDBJ whole genome shotgun (WGS) entry which is preliminary data.</text>
</comment>
<reference evidence="1" key="2">
    <citation type="submission" date="2023-01" db="EMBL/GenBank/DDBJ databases">
        <authorList>
            <person name="Sun Q."/>
            <person name="Evtushenko L."/>
        </authorList>
    </citation>
    <scope>NUCLEOTIDE SEQUENCE</scope>
    <source>
        <strain evidence="1">VKM B-1513</strain>
    </source>
</reference>
<name>A0A9W6IND1_9PROT</name>
<evidence type="ECO:0000313" key="1">
    <source>
        <dbReference type="EMBL" id="GLK53508.1"/>
    </source>
</evidence>
<dbReference type="RefSeq" id="WP_271187856.1">
    <property type="nucleotide sequence ID" value="NZ_BSFE01000011.1"/>
</dbReference>
<protein>
    <recommendedName>
        <fullName evidence="3">Ribbon-helix-helix protein, CopG family</fullName>
    </recommendedName>
</protein>